<comment type="caution">
    <text evidence="7">The sequence shown here is derived from an EMBL/GenBank/DDBJ whole genome shotgun (WGS) entry which is preliminary data.</text>
</comment>
<accession>A0A176XHV6</accession>
<keyword evidence="2" id="KW-0805">Transcription regulation</keyword>
<dbReference type="InterPro" id="IPR036390">
    <property type="entry name" value="WH_DNA-bd_sf"/>
</dbReference>
<reference evidence="7 8" key="1">
    <citation type="submission" date="2016-05" db="EMBL/GenBank/DDBJ databases">
        <authorList>
            <person name="Lavstsen T."/>
            <person name="Jespersen J.S."/>
        </authorList>
    </citation>
    <scope>NUCLEOTIDE SEQUENCE [LARGE SCALE GENOMIC DNA]</scope>
    <source>
        <strain evidence="7 8">KCJ1736</strain>
    </source>
</reference>
<evidence type="ECO:0000256" key="1">
    <source>
        <dbReference type="ARBA" id="ARBA00009437"/>
    </source>
</evidence>
<dbReference type="InterPro" id="IPR036388">
    <property type="entry name" value="WH-like_DNA-bd_sf"/>
</dbReference>
<evidence type="ECO:0000256" key="3">
    <source>
        <dbReference type="ARBA" id="ARBA00023125"/>
    </source>
</evidence>
<evidence type="ECO:0000256" key="2">
    <source>
        <dbReference type="ARBA" id="ARBA00023015"/>
    </source>
</evidence>
<dbReference type="EMBL" id="LXPS01000006">
    <property type="protein sequence ID" value="OAE48468.1"/>
    <property type="molecule type" value="Genomic_DNA"/>
</dbReference>
<dbReference type="Gene3D" id="1.10.10.10">
    <property type="entry name" value="Winged helix-like DNA-binding domain superfamily/Winged helix DNA-binding domain"/>
    <property type="match status" value="1"/>
</dbReference>
<dbReference type="PRINTS" id="PR00039">
    <property type="entry name" value="HTHLYSR"/>
</dbReference>
<dbReference type="PANTHER" id="PTHR30427:SF1">
    <property type="entry name" value="TRANSCRIPTIONAL ACTIVATOR PROTEIN LYSR"/>
    <property type="match status" value="1"/>
</dbReference>
<evidence type="ECO:0000313" key="8">
    <source>
        <dbReference type="Proteomes" id="UP000077098"/>
    </source>
</evidence>
<proteinExistence type="inferred from homology"/>
<comment type="similarity">
    <text evidence="1">Belongs to the LysR transcriptional regulatory family.</text>
</comment>
<dbReference type="SUPFAM" id="SSF53850">
    <property type="entry name" value="Periplasmic binding protein-like II"/>
    <property type="match status" value="1"/>
</dbReference>
<dbReference type="GO" id="GO:0003700">
    <property type="term" value="F:DNA-binding transcription factor activity"/>
    <property type="evidence" value="ECO:0007669"/>
    <property type="project" value="InterPro"/>
</dbReference>
<evidence type="ECO:0000256" key="5">
    <source>
        <dbReference type="ARBA" id="ARBA00023163"/>
    </source>
</evidence>
<keyword evidence="5" id="KW-0804">Transcription</keyword>
<dbReference type="PROSITE" id="PS50931">
    <property type="entry name" value="HTH_LYSR"/>
    <property type="match status" value="1"/>
</dbReference>
<dbReference type="GO" id="GO:0010628">
    <property type="term" value="P:positive regulation of gene expression"/>
    <property type="evidence" value="ECO:0007669"/>
    <property type="project" value="TreeGrafter"/>
</dbReference>
<dbReference type="SUPFAM" id="SSF46785">
    <property type="entry name" value="Winged helix' DNA-binding domain"/>
    <property type="match status" value="1"/>
</dbReference>
<protein>
    <submittedName>
        <fullName evidence="7">LysR family transcriptional regulator</fullName>
    </submittedName>
</protein>
<dbReference type="Pfam" id="PF03466">
    <property type="entry name" value="LysR_substrate"/>
    <property type="match status" value="1"/>
</dbReference>
<dbReference type="PANTHER" id="PTHR30427">
    <property type="entry name" value="TRANSCRIPTIONAL ACTIVATOR PROTEIN LYSR"/>
    <property type="match status" value="1"/>
</dbReference>
<sequence length="301" mass="33272">MVSGSMTGAGKILHVTQPAVTRLIKDLEADLGLTLFIRHSGRITPTSHAHILYREVERYFYGLDRVFESARTLRNNRGGQLRIAAMPTLSSRTLPEAIRRFRQKNPDIDIIIESEVSVHILDAVRNHEVDLGIGRVPKERDEIARLSMPTSYAICILPKNHRLAEKKTVSVTDLSGEAMVTLGSSSLLRLQLDSVLRLAGVTVGSTIQTLFSNTASTYVSNGLGIAIVDLFSILGADLSRIEIRRFYPEIAFDFAAIYPSGDRSPMVVEFAQELRQVVSDEITAMDKQMSEISSSINQLGC</sequence>
<keyword evidence="4" id="KW-0010">Activator</keyword>
<dbReference type="InterPro" id="IPR005119">
    <property type="entry name" value="LysR_subst-bd"/>
</dbReference>
<organism evidence="7 8">
    <name type="scientific">Agrobacterium tumefaciens</name>
    <dbReference type="NCBI Taxonomy" id="358"/>
    <lineage>
        <taxon>Bacteria</taxon>
        <taxon>Pseudomonadati</taxon>
        <taxon>Pseudomonadota</taxon>
        <taxon>Alphaproteobacteria</taxon>
        <taxon>Hyphomicrobiales</taxon>
        <taxon>Rhizobiaceae</taxon>
        <taxon>Rhizobium/Agrobacterium group</taxon>
        <taxon>Agrobacterium</taxon>
        <taxon>Agrobacterium tumefaciens complex</taxon>
    </lineage>
</organism>
<dbReference type="AlphaFoldDB" id="A0A176XHV6"/>
<dbReference type="GO" id="GO:0043565">
    <property type="term" value="F:sequence-specific DNA binding"/>
    <property type="evidence" value="ECO:0007669"/>
    <property type="project" value="TreeGrafter"/>
</dbReference>
<feature type="domain" description="HTH lysR-type" evidence="6">
    <location>
        <begin position="1"/>
        <end position="46"/>
    </location>
</feature>
<evidence type="ECO:0000259" key="6">
    <source>
        <dbReference type="PROSITE" id="PS50931"/>
    </source>
</evidence>
<dbReference type="InterPro" id="IPR000847">
    <property type="entry name" value="LysR_HTH_N"/>
</dbReference>
<evidence type="ECO:0000313" key="7">
    <source>
        <dbReference type="EMBL" id="OAE48468.1"/>
    </source>
</evidence>
<gene>
    <name evidence="7" type="ORF">A7J57_22345</name>
</gene>
<name>A0A176XHV6_AGRTU</name>
<dbReference type="Proteomes" id="UP000077098">
    <property type="component" value="Unassembled WGS sequence"/>
</dbReference>
<dbReference type="Pfam" id="PF00126">
    <property type="entry name" value="HTH_1"/>
    <property type="match status" value="1"/>
</dbReference>
<evidence type="ECO:0000256" key="4">
    <source>
        <dbReference type="ARBA" id="ARBA00023159"/>
    </source>
</evidence>
<dbReference type="Gene3D" id="3.40.190.290">
    <property type="match status" value="1"/>
</dbReference>
<keyword evidence="3" id="KW-0238">DNA-binding</keyword>